<feature type="compositionally biased region" description="Basic and acidic residues" evidence="7">
    <location>
        <begin position="65"/>
        <end position="92"/>
    </location>
</feature>
<feature type="region of interest" description="Disordered" evidence="7">
    <location>
        <begin position="310"/>
        <end position="331"/>
    </location>
</feature>
<feature type="compositionally biased region" description="Polar residues" evidence="7">
    <location>
        <begin position="1"/>
        <end position="15"/>
    </location>
</feature>
<proteinExistence type="predicted"/>
<dbReference type="AlphaFoldDB" id="A0ABD0VNL0"/>
<feature type="compositionally biased region" description="Acidic residues" evidence="7">
    <location>
        <begin position="966"/>
        <end position="976"/>
    </location>
</feature>
<feature type="compositionally biased region" description="Basic residues" evidence="7">
    <location>
        <begin position="408"/>
        <end position="423"/>
    </location>
</feature>
<feature type="compositionally biased region" description="Acidic residues" evidence="7">
    <location>
        <begin position="788"/>
        <end position="800"/>
    </location>
</feature>
<evidence type="ECO:0000313" key="10">
    <source>
        <dbReference type="Proteomes" id="UP001552299"/>
    </source>
</evidence>
<evidence type="ECO:0000256" key="2">
    <source>
        <dbReference type="ARBA" id="ARBA00022853"/>
    </source>
</evidence>
<feature type="compositionally biased region" description="Basic and acidic residues" evidence="7">
    <location>
        <begin position="107"/>
        <end position="145"/>
    </location>
</feature>
<feature type="domain" description="DEK-C" evidence="8">
    <location>
        <begin position="906"/>
        <end position="961"/>
    </location>
</feature>
<comment type="subcellular location">
    <subcellularLocation>
        <location evidence="1">Nucleus</location>
        <location evidence="1">Nucleolus</location>
    </subcellularLocation>
</comment>
<keyword evidence="6" id="KW-0539">Nucleus</keyword>
<dbReference type="PANTHER" id="PTHR13468:SF23">
    <property type="entry name" value="EXPRESSED PROTEIN"/>
    <property type="match status" value="1"/>
</dbReference>
<comment type="caution">
    <text evidence="9">The sequence shown here is derived from an EMBL/GenBank/DDBJ whole genome shotgun (WGS) entry which is preliminary data.</text>
</comment>
<feature type="compositionally biased region" description="Basic and acidic residues" evidence="7">
    <location>
        <begin position="683"/>
        <end position="695"/>
    </location>
</feature>
<dbReference type="GO" id="GO:0006325">
    <property type="term" value="P:chromatin organization"/>
    <property type="evidence" value="ECO:0007669"/>
    <property type="project" value="UniProtKB-KW"/>
</dbReference>
<dbReference type="Proteomes" id="UP001552299">
    <property type="component" value="Unassembled WGS sequence"/>
</dbReference>
<feature type="compositionally biased region" description="Basic and acidic residues" evidence="7">
    <location>
        <begin position="801"/>
        <end position="811"/>
    </location>
</feature>
<dbReference type="SUPFAM" id="SSF109715">
    <property type="entry name" value="DEK C-terminal domain"/>
    <property type="match status" value="1"/>
</dbReference>
<dbReference type="Gene3D" id="1.10.10.60">
    <property type="entry name" value="Homeodomain-like"/>
    <property type="match status" value="1"/>
</dbReference>
<feature type="compositionally biased region" description="Acidic residues" evidence="7">
    <location>
        <begin position="696"/>
        <end position="705"/>
    </location>
</feature>
<evidence type="ECO:0000256" key="7">
    <source>
        <dbReference type="SAM" id="MobiDB-lite"/>
    </source>
</evidence>
<evidence type="ECO:0000259" key="8">
    <source>
        <dbReference type="PROSITE" id="PS51998"/>
    </source>
</evidence>
<feature type="region of interest" description="Disordered" evidence="7">
    <location>
        <begin position="213"/>
        <end position="289"/>
    </location>
</feature>
<evidence type="ECO:0000256" key="5">
    <source>
        <dbReference type="ARBA" id="ARBA00023163"/>
    </source>
</evidence>
<keyword evidence="10" id="KW-1185">Reference proteome</keyword>
<feature type="compositionally biased region" description="Basic and acidic residues" evidence="7">
    <location>
        <begin position="44"/>
        <end position="55"/>
    </location>
</feature>
<dbReference type="EMBL" id="JANQDX010000003">
    <property type="protein sequence ID" value="KAL0926579.1"/>
    <property type="molecule type" value="Genomic_DNA"/>
</dbReference>
<feature type="compositionally biased region" description="Basic and acidic residues" evidence="7">
    <location>
        <begin position="706"/>
        <end position="735"/>
    </location>
</feature>
<protein>
    <recommendedName>
        <fullName evidence="8">DEK-C domain-containing protein</fullName>
    </recommendedName>
</protein>
<gene>
    <name evidence="9" type="ORF">M5K25_002818</name>
</gene>
<reference evidence="9 10" key="1">
    <citation type="journal article" date="2024" name="Plant Biotechnol. J.">
        <title>Dendrobium thyrsiflorum genome and its molecular insights into genes involved in important horticultural traits.</title>
        <authorList>
            <person name="Chen B."/>
            <person name="Wang J.Y."/>
            <person name="Zheng P.J."/>
            <person name="Li K.L."/>
            <person name="Liang Y.M."/>
            <person name="Chen X.F."/>
            <person name="Zhang C."/>
            <person name="Zhao X."/>
            <person name="He X."/>
            <person name="Zhang G.Q."/>
            <person name="Liu Z.J."/>
            <person name="Xu Q."/>
        </authorList>
    </citation>
    <scope>NUCLEOTIDE SEQUENCE [LARGE SCALE GENOMIC DNA]</scope>
    <source>
        <strain evidence="9">GZMU011</strain>
    </source>
</reference>
<dbReference type="PANTHER" id="PTHR13468">
    <property type="entry name" value="DEK PROTEIN"/>
    <property type="match status" value="1"/>
</dbReference>
<feature type="region of interest" description="Disordered" evidence="7">
    <location>
        <begin position="959"/>
        <end position="994"/>
    </location>
</feature>
<feature type="compositionally biased region" description="Polar residues" evidence="7">
    <location>
        <begin position="828"/>
        <end position="851"/>
    </location>
</feature>
<feature type="compositionally biased region" description="Acidic residues" evidence="7">
    <location>
        <begin position="389"/>
        <end position="402"/>
    </location>
</feature>
<feature type="compositionally biased region" description="Low complexity" evidence="7">
    <location>
        <begin position="750"/>
        <end position="761"/>
    </location>
</feature>
<feature type="compositionally biased region" description="Basic and acidic residues" evidence="7">
    <location>
        <begin position="853"/>
        <end position="876"/>
    </location>
</feature>
<evidence type="ECO:0000256" key="6">
    <source>
        <dbReference type="ARBA" id="ARBA00023242"/>
    </source>
</evidence>
<dbReference type="GO" id="GO:0005730">
    <property type="term" value="C:nucleolus"/>
    <property type="evidence" value="ECO:0007669"/>
    <property type="project" value="UniProtKB-SubCell"/>
</dbReference>
<evidence type="ECO:0000256" key="3">
    <source>
        <dbReference type="ARBA" id="ARBA00023015"/>
    </source>
</evidence>
<keyword evidence="3" id="KW-0805">Transcription regulation</keyword>
<feature type="compositionally biased region" description="Polar residues" evidence="7">
    <location>
        <begin position="737"/>
        <end position="748"/>
    </location>
</feature>
<dbReference type="GO" id="GO:0003677">
    <property type="term" value="F:DNA binding"/>
    <property type="evidence" value="ECO:0007669"/>
    <property type="project" value="UniProtKB-KW"/>
</dbReference>
<feature type="compositionally biased region" description="Basic and acidic residues" evidence="7">
    <location>
        <begin position="428"/>
        <end position="450"/>
    </location>
</feature>
<dbReference type="Pfam" id="PF08766">
    <property type="entry name" value="DEK_C"/>
    <property type="match status" value="1"/>
</dbReference>
<feature type="compositionally biased region" description="Basic and acidic residues" evidence="7">
    <location>
        <begin position="213"/>
        <end position="235"/>
    </location>
</feature>
<evidence type="ECO:0000256" key="1">
    <source>
        <dbReference type="ARBA" id="ARBA00004604"/>
    </source>
</evidence>
<keyword evidence="2" id="KW-0156">Chromatin regulator</keyword>
<feature type="compositionally biased region" description="Basic and acidic residues" evidence="7">
    <location>
        <begin position="767"/>
        <end position="776"/>
    </location>
</feature>
<feature type="region of interest" description="Disordered" evidence="7">
    <location>
        <begin position="380"/>
        <end position="473"/>
    </location>
</feature>
<feature type="compositionally biased region" description="Polar residues" evidence="7">
    <location>
        <begin position="256"/>
        <end position="265"/>
    </location>
</feature>
<feature type="compositionally biased region" description="Basic and acidic residues" evidence="7">
    <location>
        <begin position="155"/>
        <end position="170"/>
    </location>
</feature>
<organism evidence="9 10">
    <name type="scientific">Dendrobium thyrsiflorum</name>
    <name type="common">Pinecone-like raceme dendrobium</name>
    <name type="synonym">Orchid</name>
    <dbReference type="NCBI Taxonomy" id="117978"/>
    <lineage>
        <taxon>Eukaryota</taxon>
        <taxon>Viridiplantae</taxon>
        <taxon>Streptophyta</taxon>
        <taxon>Embryophyta</taxon>
        <taxon>Tracheophyta</taxon>
        <taxon>Spermatophyta</taxon>
        <taxon>Magnoliopsida</taxon>
        <taxon>Liliopsida</taxon>
        <taxon>Asparagales</taxon>
        <taxon>Orchidaceae</taxon>
        <taxon>Epidendroideae</taxon>
        <taxon>Malaxideae</taxon>
        <taxon>Dendrobiinae</taxon>
        <taxon>Dendrobium</taxon>
    </lineage>
</organism>
<evidence type="ECO:0000313" key="9">
    <source>
        <dbReference type="EMBL" id="KAL0926579.1"/>
    </source>
</evidence>
<dbReference type="FunFam" id="1.10.10.60:FF:000220">
    <property type="entry name" value="DEK domain-containing chromatin associated protein"/>
    <property type="match status" value="1"/>
</dbReference>
<dbReference type="InterPro" id="IPR014876">
    <property type="entry name" value="DEK_C"/>
</dbReference>
<feature type="compositionally biased region" description="Basic and acidic residues" evidence="7">
    <location>
        <begin position="314"/>
        <end position="331"/>
    </location>
</feature>
<evidence type="ECO:0000256" key="4">
    <source>
        <dbReference type="ARBA" id="ARBA00023125"/>
    </source>
</evidence>
<keyword evidence="4" id="KW-0238">DNA-binding</keyword>
<dbReference type="PROSITE" id="PS51998">
    <property type="entry name" value="DEK_C"/>
    <property type="match status" value="1"/>
</dbReference>
<keyword evidence="5" id="KW-0804">Transcription</keyword>
<feature type="compositionally biased region" description="Basic and acidic residues" evidence="7">
    <location>
        <begin position="898"/>
        <end position="912"/>
    </location>
</feature>
<feature type="region of interest" description="Disordered" evidence="7">
    <location>
        <begin position="1"/>
        <end position="183"/>
    </location>
</feature>
<feature type="region of interest" description="Disordered" evidence="7">
    <location>
        <begin position="611"/>
        <end position="912"/>
    </location>
</feature>
<accession>A0ABD0VNL0</accession>
<name>A0ABD0VNL0_DENTH</name>
<dbReference type="InterPro" id="IPR044198">
    <property type="entry name" value="DEK"/>
</dbReference>
<sequence>MADSTTPSDSKTASLENGFDPPDVPSTKVSTESKDGDGDGSGTSKDDAEEKKSVEEVTGVVNVEKGLEYLKDGVDTKDVEEVKDMENEKSVEINDNVNEKINLGNTKDGEEKKDESGIKDLEDKKHGEEKKDAGVTKEENVKKGVGETNYLEGSNDEKQAKDGEEKKDAGEANATEGKSIGEAVCLKGEKGAKEAKEGDINKDVVKTLDGEEEKGFVESKDEEGKKVVEETKHDEDEIVVEEGMNAEVTEDIGGKNNPQASGNVKDNSEKNYVSDVKGAKKKQAADGKVHKADIGVEELKYGKNEKVVQGINDDEQKRDLGGENDVKNKSKLVVGHERVKVKKKPKDIEKVEAKVGKKKVAVDENEETVVIRGLEDDKEDVVKEVHISEEEDAAEDEDDDGDVETKSSNKKLAKSFKRKRGRGQRSANKSEVKDKNKAKGKKESGKKTKELISTIDAASSPMGSSRERPVRERKTVERLVEVIEKEPNKAVVIEKGRGIPLKDIPNVAYKLARRKPADLKFLHQTLFGRRGKVVDFKGNILQFSGFAWHETEEKQRAKIKEKLDKCIKDNLLDLCDLLDLNVSKTNTKKEEIIVKLVDFLEAPHATTDIILAEREQSEKSRKRKRFAEGSASRSSGGTPAKRSRKKSGKPEGTPKSSGKNPQEREDEDEEEDTENGVPDEDDVPGHSESDAKENESSEASDDEGEKENVDEFEKGKKDMEQSPKKQDSAVVEKRRTGSNSKKVSSEAQVKSKSPVKTPSSHKQLKGKKNDTAEKVFTRKKKKGSESPEASDDEGENEDVDELGKGNEDIKQSPKRQGSSISKKRKRTGSNSKKASSQTVVKSAVKTPSSYKQAKVEKDDTGEKVFTRKKKDADSTKKSNQKSSVKDKSSGKKSGKGKATGEGRKSGPSRTDLRKTICEILKEVDFNTATFTDILKKLAVHYKMDLTPKKGAIKQMIQEELTKMADEAEESEDEGEKEETVKEENPKPSGKKVKA</sequence>
<feature type="compositionally biased region" description="Acidic residues" evidence="7">
    <location>
        <begin position="664"/>
        <end position="682"/>
    </location>
</feature>